<reference evidence="2" key="1">
    <citation type="journal article" date="2014" name="Int. J. Syst. Evol. Microbiol.">
        <title>Complete genome sequence of Corynebacterium casei LMG S-19264T (=DSM 44701T), isolated from a smear-ripened cheese.</title>
        <authorList>
            <consortium name="US DOE Joint Genome Institute (JGI-PGF)"/>
            <person name="Walter F."/>
            <person name="Albersmeier A."/>
            <person name="Kalinowski J."/>
            <person name="Ruckert C."/>
        </authorList>
    </citation>
    <scope>NUCLEOTIDE SEQUENCE</scope>
    <source>
        <strain evidence="2">JCM 4654</strain>
    </source>
</reference>
<evidence type="ECO:0000313" key="2">
    <source>
        <dbReference type="EMBL" id="GHD90806.1"/>
    </source>
</evidence>
<keyword evidence="3" id="KW-1185">Reference proteome</keyword>
<evidence type="ECO:0000313" key="3">
    <source>
        <dbReference type="Proteomes" id="UP000608955"/>
    </source>
</evidence>
<name>A0A918Y5D4_9ACTN</name>
<reference evidence="2" key="2">
    <citation type="submission" date="2020-09" db="EMBL/GenBank/DDBJ databases">
        <authorList>
            <person name="Sun Q."/>
            <person name="Ohkuma M."/>
        </authorList>
    </citation>
    <scope>NUCLEOTIDE SEQUENCE</scope>
    <source>
        <strain evidence="2">JCM 4654</strain>
    </source>
</reference>
<evidence type="ECO:0000256" key="1">
    <source>
        <dbReference type="SAM" id="MobiDB-lite"/>
    </source>
</evidence>
<dbReference type="Proteomes" id="UP000608955">
    <property type="component" value="Unassembled WGS sequence"/>
</dbReference>
<dbReference type="EMBL" id="BMVF01000009">
    <property type="protein sequence ID" value="GHD90806.1"/>
    <property type="molecule type" value="Genomic_DNA"/>
</dbReference>
<comment type="caution">
    <text evidence="2">The sequence shown here is derived from an EMBL/GenBank/DDBJ whole genome shotgun (WGS) entry which is preliminary data.</text>
</comment>
<gene>
    <name evidence="2" type="ORF">GCM10010508_36850</name>
</gene>
<organism evidence="2 3">
    <name type="scientific">Streptomyces naganishii JCM 4654</name>
    <dbReference type="NCBI Taxonomy" id="1306179"/>
    <lineage>
        <taxon>Bacteria</taxon>
        <taxon>Bacillati</taxon>
        <taxon>Actinomycetota</taxon>
        <taxon>Actinomycetes</taxon>
        <taxon>Kitasatosporales</taxon>
        <taxon>Streptomycetaceae</taxon>
        <taxon>Streptomyces</taxon>
    </lineage>
</organism>
<sequence length="107" mass="11197">MVPPTLVLSRPGGTAARNHSKPRSGCLLRAPDAYAPHGGPDDDPDEGRPSGRRPCGRGWDRGGVRASAVVKGTRRPPAQRENARPPSHPPRSQPAPPTPDGAGHTIP</sequence>
<accession>A0A918Y5D4</accession>
<protein>
    <submittedName>
        <fullName evidence="2">Uncharacterized protein</fullName>
    </submittedName>
</protein>
<feature type="compositionally biased region" description="Pro residues" evidence="1">
    <location>
        <begin position="86"/>
        <end position="99"/>
    </location>
</feature>
<dbReference type="AlphaFoldDB" id="A0A918Y5D4"/>
<proteinExistence type="predicted"/>
<feature type="region of interest" description="Disordered" evidence="1">
    <location>
        <begin position="1"/>
        <end position="107"/>
    </location>
</feature>